<dbReference type="EMBL" id="NSDM01000009">
    <property type="protein sequence ID" value="MDQ2586414.1"/>
    <property type="molecule type" value="Genomic_DNA"/>
</dbReference>
<proteinExistence type="predicted"/>
<dbReference type="RefSeq" id="WP_306747664.1">
    <property type="nucleotide sequence ID" value="NZ_NSDM01000009.1"/>
</dbReference>
<name>A0ABU0X721_9PSEU</name>
<organism evidence="1 2">
    <name type="scientific">Saccharothrix yanglingensis</name>
    <dbReference type="NCBI Taxonomy" id="659496"/>
    <lineage>
        <taxon>Bacteria</taxon>
        <taxon>Bacillati</taxon>
        <taxon>Actinomycetota</taxon>
        <taxon>Actinomycetes</taxon>
        <taxon>Pseudonocardiales</taxon>
        <taxon>Pseudonocardiaceae</taxon>
        <taxon>Saccharothrix</taxon>
    </lineage>
</organism>
<dbReference type="InterPro" id="IPR046030">
    <property type="entry name" value="DUF5988"/>
</dbReference>
<evidence type="ECO:0000313" key="2">
    <source>
        <dbReference type="Proteomes" id="UP001225605"/>
    </source>
</evidence>
<keyword evidence="2" id="KW-1185">Reference proteome</keyword>
<sequence>MQQNRKALLIGGPRTIDGEVVELTEGVDVKVRVPHASGHEHFTRSEESRLVDGEHLPVFTWSYRTKIAE</sequence>
<gene>
    <name evidence="1" type="ORF">CKY47_20945</name>
</gene>
<dbReference type="Pfam" id="PF19450">
    <property type="entry name" value="DUF5988"/>
    <property type="match status" value="1"/>
</dbReference>
<accession>A0ABU0X721</accession>
<protein>
    <submittedName>
        <fullName evidence="1">Uncharacterized protein</fullName>
    </submittedName>
</protein>
<dbReference type="Proteomes" id="UP001225605">
    <property type="component" value="Unassembled WGS sequence"/>
</dbReference>
<reference evidence="1 2" key="1">
    <citation type="submission" date="2017-06" db="EMBL/GenBank/DDBJ databases">
        <title>Cultured bacterium strain Saccharothrix yanglingensis Hhs.015.</title>
        <authorList>
            <person name="Xia Y."/>
        </authorList>
    </citation>
    <scope>NUCLEOTIDE SEQUENCE [LARGE SCALE GENOMIC DNA]</scope>
    <source>
        <strain evidence="1 2">Hhs.015</strain>
    </source>
</reference>
<evidence type="ECO:0000313" key="1">
    <source>
        <dbReference type="EMBL" id="MDQ2586414.1"/>
    </source>
</evidence>
<comment type="caution">
    <text evidence="1">The sequence shown here is derived from an EMBL/GenBank/DDBJ whole genome shotgun (WGS) entry which is preliminary data.</text>
</comment>